<dbReference type="Proteomes" id="UP000276133">
    <property type="component" value="Unassembled WGS sequence"/>
</dbReference>
<name>A0A3M7QKQ9_BRAPC</name>
<protein>
    <submittedName>
        <fullName evidence="1">Uncharacterized protein</fullName>
    </submittedName>
</protein>
<keyword evidence="2" id="KW-1185">Reference proteome</keyword>
<dbReference type="InterPro" id="IPR043129">
    <property type="entry name" value="ATPase_NBD"/>
</dbReference>
<dbReference type="EMBL" id="REGN01005822">
    <property type="protein sequence ID" value="RNA11890.1"/>
    <property type="molecule type" value="Genomic_DNA"/>
</dbReference>
<organism evidence="1 2">
    <name type="scientific">Brachionus plicatilis</name>
    <name type="common">Marine rotifer</name>
    <name type="synonym">Brachionus muelleri</name>
    <dbReference type="NCBI Taxonomy" id="10195"/>
    <lineage>
        <taxon>Eukaryota</taxon>
        <taxon>Metazoa</taxon>
        <taxon>Spiralia</taxon>
        <taxon>Gnathifera</taxon>
        <taxon>Rotifera</taxon>
        <taxon>Eurotatoria</taxon>
        <taxon>Monogononta</taxon>
        <taxon>Pseudotrocha</taxon>
        <taxon>Ploima</taxon>
        <taxon>Brachionidae</taxon>
        <taxon>Brachionus</taxon>
    </lineage>
</organism>
<evidence type="ECO:0000313" key="1">
    <source>
        <dbReference type="EMBL" id="RNA11890.1"/>
    </source>
</evidence>
<dbReference type="Gene3D" id="3.30.420.40">
    <property type="match status" value="1"/>
</dbReference>
<dbReference type="SUPFAM" id="SSF53067">
    <property type="entry name" value="Actin-like ATPase domain"/>
    <property type="match status" value="1"/>
</dbReference>
<comment type="caution">
    <text evidence="1">The sequence shown here is derived from an EMBL/GenBank/DDBJ whole genome shotgun (WGS) entry which is preliminary data.</text>
</comment>
<dbReference type="AlphaFoldDB" id="A0A3M7QKQ9"/>
<reference evidence="1 2" key="1">
    <citation type="journal article" date="2018" name="Sci. Rep.">
        <title>Genomic signatures of local adaptation to the degree of environmental predictability in rotifers.</title>
        <authorList>
            <person name="Franch-Gras L."/>
            <person name="Hahn C."/>
            <person name="Garcia-Roger E.M."/>
            <person name="Carmona M.J."/>
            <person name="Serra M."/>
            <person name="Gomez A."/>
        </authorList>
    </citation>
    <scope>NUCLEOTIDE SEQUENCE [LARGE SCALE GENOMIC DNA]</scope>
    <source>
        <strain evidence="1">HYR1</strain>
    </source>
</reference>
<dbReference type="OrthoDB" id="311172at2759"/>
<sequence>MKTTFKLFGGIEGGATKTLCKLMTENGDVVASAITGPSNPWILGIGENEDGFVIASSRVYELILKCLSQIGNSETCLLTRTVNDTEYTLTAIVNIFFLLD</sequence>
<accession>A0A3M7QKQ9</accession>
<evidence type="ECO:0000313" key="2">
    <source>
        <dbReference type="Proteomes" id="UP000276133"/>
    </source>
</evidence>
<gene>
    <name evidence="1" type="ORF">BpHYR1_022773</name>
</gene>
<proteinExistence type="predicted"/>